<dbReference type="EMBL" id="BOMV01000097">
    <property type="protein sequence ID" value="GIF01080.1"/>
    <property type="molecule type" value="Genomic_DNA"/>
</dbReference>
<evidence type="ECO:0000256" key="4">
    <source>
        <dbReference type="ARBA" id="ARBA00023002"/>
    </source>
</evidence>
<evidence type="ECO:0000313" key="8">
    <source>
        <dbReference type="EMBL" id="GIF01080.1"/>
    </source>
</evidence>
<evidence type="ECO:0000256" key="1">
    <source>
        <dbReference type="ARBA" id="ARBA00010617"/>
    </source>
</evidence>
<dbReference type="AlphaFoldDB" id="A0A919MZD1"/>
<organism evidence="8 9">
    <name type="scientific">Paractinoplanes rishiriensis</name>
    <dbReference type="NCBI Taxonomy" id="1050105"/>
    <lineage>
        <taxon>Bacteria</taxon>
        <taxon>Bacillati</taxon>
        <taxon>Actinomycetota</taxon>
        <taxon>Actinomycetes</taxon>
        <taxon>Micromonosporales</taxon>
        <taxon>Micromonosporaceae</taxon>
        <taxon>Paractinoplanes</taxon>
    </lineage>
</organism>
<accession>A0A919MZD1</accession>
<sequence length="405" mass="45623">MTDLTATPSTLLELSQPEWVRDPYELYRILRERSPVYWDDIMATWVVLRHADIAALSRDPRLSEDRVTPLLDRLPADRRAGMRPLAGALSDMMLFNNPPRHTRLRGLMRQAFTRKAMEEMRGSIEHRVTRLFRAHRDRGRLDVLNDLAEPLALDVVADLLGFPEDERHLLIGWTSLLHEFFVQSPAEVQRVQRIREVYERVAAARRRSPQADLTSRMLAEAGPDGATEDELFANFLLIIDAGQVTTSHLIANAVRALLLNPGQLHLLRDRPELLASAANELMRYDSSVQFTTRMATTDIEIGDYLIGPDEPVTLVVGSGNHDPAKFADPGRLDITRPQAKEHLSFGFGPHYCLGAGLALIEIQAALATILAGTRTLSLVTSDFRWKDSINFRFLSDLHVAFEPAE</sequence>
<dbReference type="InterPro" id="IPR017972">
    <property type="entry name" value="Cyt_P450_CS"/>
</dbReference>
<dbReference type="Proteomes" id="UP000636960">
    <property type="component" value="Unassembled WGS sequence"/>
</dbReference>
<dbReference type="RefSeq" id="WP_203789513.1">
    <property type="nucleotide sequence ID" value="NZ_BOMV01000097.1"/>
</dbReference>
<dbReference type="GO" id="GO:0005506">
    <property type="term" value="F:iron ion binding"/>
    <property type="evidence" value="ECO:0007669"/>
    <property type="project" value="InterPro"/>
</dbReference>
<dbReference type="GO" id="GO:0016705">
    <property type="term" value="F:oxidoreductase activity, acting on paired donors, with incorporation or reduction of molecular oxygen"/>
    <property type="evidence" value="ECO:0007669"/>
    <property type="project" value="InterPro"/>
</dbReference>
<dbReference type="PRINTS" id="PR00359">
    <property type="entry name" value="BP450"/>
</dbReference>
<dbReference type="Gene3D" id="1.10.630.10">
    <property type="entry name" value="Cytochrome P450"/>
    <property type="match status" value="1"/>
</dbReference>
<keyword evidence="2 7" id="KW-0349">Heme</keyword>
<keyword evidence="6 7" id="KW-0503">Monooxygenase</keyword>
<dbReference type="PROSITE" id="PS00086">
    <property type="entry name" value="CYTOCHROME_P450"/>
    <property type="match status" value="1"/>
</dbReference>
<reference evidence="8" key="1">
    <citation type="submission" date="2021-01" db="EMBL/GenBank/DDBJ databases">
        <title>Whole genome shotgun sequence of Actinoplanes rishiriensis NBRC 108556.</title>
        <authorList>
            <person name="Komaki H."/>
            <person name="Tamura T."/>
        </authorList>
    </citation>
    <scope>NUCLEOTIDE SEQUENCE</scope>
    <source>
        <strain evidence="8">NBRC 108556</strain>
    </source>
</reference>
<keyword evidence="5 7" id="KW-0408">Iron</keyword>
<dbReference type="GO" id="GO:0004497">
    <property type="term" value="F:monooxygenase activity"/>
    <property type="evidence" value="ECO:0007669"/>
    <property type="project" value="UniProtKB-KW"/>
</dbReference>
<dbReference type="GO" id="GO:0020037">
    <property type="term" value="F:heme binding"/>
    <property type="evidence" value="ECO:0007669"/>
    <property type="project" value="InterPro"/>
</dbReference>
<dbReference type="Pfam" id="PF00067">
    <property type="entry name" value="p450"/>
    <property type="match status" value="1"/>
</dbReference>
<keyword evidence="3 7" id="KW-0479">Metal-binding</keyword>
<dbReference type="SUPFAM" id="SSF48264">
    <property type="entry name" value="Cytochrome P450"/>
    <property type="match status" value="1"/>
</dbReference>
<dbReference type="CDD" id="cd20625">
    <property type="entry name" value="CYP164-like"/>
    <property type="match status" value="1"/>
</dbReference>
<comment type="similarity">
    <text evidence="1 7">Belongs to the cytochrome P450 family.</text>
</comment>
<evidence type="ECO:0000256" key="5">
    <source>
        <dbReference type="ARBA" id="ARBA00023004"/>
    </source>
</evidence>
<keyword evidence="4 7" id="KW-0560">Oxidoreductase</keyword>
<protein>
    <submittedName>
        <fullName evidence="8">Cytochrome P450</fullName>
    </submittedName>
</protein>
<dbReference type="FunFam" id="1.10.630.10:FF:000018">
    <property type="entry name" value="Cytochrome P450 monooxygenase"/>
    <property type="match status" value="1"/>
</dbReference>
<evidence type="ECO:0000256" key="2">
    <source>
        <dbReference type="ARBA" id="ARBA00022617"/>
    </source>
</evidence>
<dbReference type="GO" id="GO:0017000">
    <property type="term" value="P:antibiotic biosynthetic process"/>
    <property type="evidence" value="ECO:0007669"/>
    <property type="project" value="UniProtKB-ARBA"/>
</dbReference>
<dbReference type="InterPro" id="IPR002397">
    <property type="entry name" value="Cyt_P450_B"/>
</dbReference>
<keyword evidence="9" id="KW-1185">Reference proteome</keyword>
<dbReference type="PANTHER" id="PTHR46696">
    <property type="entry name" value="P450, PUTATIVE (EUROFUNG)-RELATED"/>
    <property type="match status" value="1"/>
</dbReference>
<evidence type="ECO:0000256" key="6">
    <source>
        <dbReference type="ARBA" id="ARBA00023033"/>
    </source>
</evidence>
<gene>
    <name evidence="8" type="ORF">Ari01nite_85440</name>
</gene>
<dbReference type="PANTHER" id="PTHR46696:SF1">
    <property type="entry name" value="CYTOCHROME P450 YJIB-RELATED"/>
    <property type="match status" value="1"/>
</dbReference>
<evidence type="ECO:0000313" key="9">
    <source>
        <dbReference type="Proteomes" id="UP000636960"/>
    </source>
</evidence>
<name>A0A919MZD1_9ACTN</name>
<dbReference type="InterPro" id="IPR036396">
    <property type="entry name" value="Cyt_P450_sf"/>
</dbReference>
<proteinExistence type="inferred from homology"/>
<dbReference type="InterPro" id="IPR001128">
    <property type="entry name" value="Cyt_P450"/>
</dbReference>
<evidence type="ECO:0000256" key="7">
    <source>
        <dbReference type="RuleBase" id="RU000461"/>
    </source>
</evidence>
<evidence type="ECO:0000256" key="3">
    <source>
        <dbReference type="ARBA" id="ARBA00022723"/>
    </source>
</evidence>
<comment type="caution">
    <text evidence="8">The sequence shown here is derived from an EMBL/GenBank/DDBJ whole genome shotgun (WGS) entry which is preliminary data.</text>
</comment>